<name>L9WS85_9EURY</name>
<dbReference type="EMBL" id="AOIA01000158">
    <property type="protein sequence ID" value="ELY52349.1"/>
    <property type="molecule type" value="Genomic_DNA"/>
</dbReference>
<dbReference type="PANTHER" id="PTHR37938:SF1">
    <property type="entry name" value="BLL0215 PROTEIN"/>
    <property type="match status" value="1"/>
</dbReference>
<dbReference type="Pfam" id="PF03703">
    <property type="entry name" value="bPH_2"/>
    <property type="match status" value="1"/>
</dbReference>
<dbReference type="OrthoDB" id="204675at2157"/>
<keyword evidence="2" id="KW-1133">Transmembrane helix</keyword>
<reference evidence="4 5" key="1">
    <citation type="journal article" date="2014" name="PLoS Genet.">
        <title>Phylogenetically driven sequencing of extremely halophilic archaea reveals strategies for static and dynamic osmo-response.</title>
        <authorList>
            <person name="Becker E.A."/>
            <person name="Seitzer P.M."/>
            <person name="Tritt A."/>
            <person name="Larsen D."/>
            <person name="Krusor M."/>
            <person name="Yao A.I."/>
            <person name="Wu D."/>
            <person name="Madern D."/>
            <person name="Eisen J.A."/>
            <person name="Darling A.E."/>
            <person name="Facciotti M.T."/>
        </authorList>
    </citation>
    <scope>NUCLEOTIDE SEQUENCE [LARGE SCALE GENOMIC DNA]</scope>
    <source>
        <strain evidence="4 5">DSM 18795</strain>
    </source>
</reference>
<feature type="region of interest" description="Disordered" evidence="1">
    <location>
        <begin position="1"/>
        <end position="29"/>
    </location>
</feature>
<accession>L9WS85</accession>
<evidence type="ECO:0000256" key="1">
    <source>
        <dbReference type="SAM" id="MobiDB-lite"/>
    </source>
</evidence>
<organism evidence="4 5">
    <name type="scientific">Natronococcus jeotgali DSM 18795</name>
    <dbReference type="NCBI Taxonomy" id="1227498"/>
    <lineage>
        <taxon>Archaea</taxon>
        <taxon>Methanobacteriati</taxon>
        <taxon>Methanobacteriota</taxon>
        <taxon>Stenosarchaea group</taxon>
        <taxon>Halobacteria</taxon>
        <taxon>Halobacteriales</taxon>
        <taxon>Natrialbaceae</taxon>
        <taxon>Natronococcus</taxon>
    </lineage>
</organism>
<dbReference type="Proteomes" id="UP000011531">
    <property type="component" value="Unassembled WGS sequence"/>
</dbReference>
<comment type="caution">
    <text evidence="4">The sequence shown here is derived from an EMBL/GenBank/DDBJ whole genome shotgun (WGS) entry which is preliminary data.</text>
</comment>
<gene>
    <name evidence="4" type="ORF">C492_19494</name>
</gene>
<dbReference type="InterPro" id="IPR005182">
    <property type="entry name" value="YdbS-like_PH"/>
</dbReference>
<keyword evidence="2" id="KW-0472">Membrane</keyword>
<protein>
    <recommendedName>
        <fullName evidence="3">YdbS-like PH domain-containing protein</fullName>
    </recommendedName>
</protein>
<keyword evidence="5" id="KW-1185">Reference proteome</keyword>
<dbReference type="RefSeq" id="WP_008426548.1">
    <property type="nucleotide sequence ID" value="NZ_AOIA01000158.1"/>
</dbReference>
<feature type="transmembrane region" description="Helical" evidence="2">
    <location>
        <begin position="56"/>
        <end position="75"/>
    </location>
</feature>
<proteinExistence type="predicted"/>
<evidence type="ECO:0000313" key="4">
    <source>
        <dbReference type="EMBL" id="ELY52349.1"/>
    </source>
</evidence>
<feature type="domain" description="YdbS-like PH" evidence="3">
    <location>
        <begin position="103"/>
        <end position="175"/>
    </location>
</feature>
<sequence length="217" mass="23370">MTTDRVRSDTEPAADRDPDAKADPEASTTRARVDPWLALEDGERVRWCGRPRVQTVYPRLAIAALGMAAVAAGIALELIPLVTLLSLPAFAALPLWRYVGIARTTYAITDRRVAVRRGVLGVSVRAVALERVQNTTVTQGAIDRAIGAGTVAIETASGSTIAFRSIDDPLAVRTELERAAAGVASRKGSGSRARWAAIRDAVRGWRTALEETDERRQ</sequence>
<evidence type="ECO:0000259" key="3">
    <source>
        <dbReference type="Pfam" id="PF03703"/>
    </source>
</evidence>
<feature type="compositionally biased region" description="Basic and acidic residues" evidence="1">
    <location>
        <begin position="1"/>
        <end position="24"/>
    </location>
</feature>
<keyword evidence="2" id="KW-0812">Transmembrane</keyword>
<dbReference type="STRING" id="1227498.C492_19494"/>
<evidence type="ECO:0000313" key="5">
    <source>
        <dbReference type="Proteomes" id="UP000011531"/>
    </source>
</evidence>
<dbReference type="PANTHER" id="PTHR37938">
    <property type="entry name" value="BLL0215 PROTEIN"/>
    <property type="match status" value="1"/>
</dbReference>
<evidence type="ECO:0000256" key="2">
    <source>
        <dbReference type="SAM" id="Phobius"/>
    </source>
</evidence>
<feature type="transmembrane region" description="Helical" evidence="2">
    <location>
        <begin position="81"/>
        <end position="99"/>
    </location>
</feature>
<dbReference type="AlphaFoldDB" id="L9WS85"/>